<keyword evidence="1" id="KW-0503">Monooxygenase</keyword>
<dbReference type="GO" id="GO:0004497">
    <property type="term" value="F:monooxygenase activity"/>
    <property type="evidence" value="ECO:0007669"/>
    <property type="project" value="UniProtKB-KW"/>
</dbReference>
<keyword evidence="1" id="KW-0560">Oxidoreductase</keyword>
<accession>A0ABV8GEI3</accession>
<dbReference type="EC" id="1.14.13.-" evidence="1"/>
<gene>
    <name evidence="1" type="ORF">ACFOY2_29565</name>
</gene>
<evidence type="ECO:0000313" key="2">
    <source>
        <dbReference type="Proteomes" id="UP001595851"/>
    </source>
</evidence>
<sequence length="484" mass="54165">MARRGLVIIGSGFAGIGMAIRLKQAGFHDFVILEKAAELGGTWRDNAYPGCACDVPSHLYSYSFALNPGWSRMFAPQQEIQNYLRTCADTYGITPHIRYGKQVTALEYDDGGRDWSITTGDGERLRANAVVSAIGALHIPSFPEISGRELFRGPAFHSAQWDHSADLTGKRVAVIGTGASAVQFVPQIAPVASRLTVFQRTAPWLHPKPDLALPPRTRRLLRLPGLARAMRYGLYWALESRALGFAVDPRLMKAHEKLALKHLEEQVPDPELRRRLTPDYLIGCKRILISSDYYPALARENVSLVTDAITEIRPRSIVDAAGVEHEVDVIVYGTGFRVTDALTGRRIVGRDGLKIQDAWQDGVEAYYGITTSGFPNLFFLLGPNTGLGHTSVVFMIESQVHYVMECLRLLSRTRARAVDVRPDAQRAFNRRLRARLDPLVWNAGGCRSWYLDEHGVNRTIWPGFTFEYWARTRKVKPGAFELIY</sequence>
<name>A0ABV8GEI3_9ACTN</name>
<dbReference type="InterPro" id="IPR036188">
    <property type="entry name" value="FAD/NAD-bd_sf"/>
</dbReference>
<dbReference type="RefSeq" id="WP_379531367.1">
    <property type="nucleotide sequence ID" value="NZ_JBHSBI010000016.1"/>
</dbReference>
<dbReference type="EMBL" id="JBHSBI010000016">
    <property type="protein sequence ID" value="MFC4011410.1"/>
    <property type="molecule type" value="Genomic_DNA"/>
</dbReference>
<dbReference type="Gene3D" id="3.50.50.60">
    <property type="entry name" value="FAD/NAD(P)-binding domain"/>
    <property type="match status" value="2"/>
</dbReference>
<organism evidence="1 2">
    <name type="scientific">Nonomuraea purpurea</name>
    <dbReference type="NCBI Taxonomy" id="1849276"/>
    <lineage>
        <taxon>Bacteria</taxon>
        <taxon>Bacillati</taxon>
        <taxon>Actinomycetota</taxon>
        <taxon>Actinomycetes</taxon>
        <taxon>Streptosporangiales</taxon>
        <taxon>Streptosporangiaceae</taxon>
        <taxon>Nonomuraea</taxon>
    </lineage>
</organism>
<keyword evidence="2" id="KW-1185">Reference proteome</keyword>
<evidence type="ECO:0000313" key="1">
    <source>
        <dbReference type="EMBL" id="MFC4011410.1"/>
    </source>
</evidence>
<proteinExistence type="predicted"/>
<dbReference type="PANTHER" id="PTHR42877">
    <property type="entry name" value="L-ORNITHINE N(5)-MONOOXYGENASE-RELATED"/>
    <property type="match status" value="1"/>
</dbReference>
<dbReference type="InterPro" id="IPR051209">
    <property type="entry name" value="FAD-bind_Monooxygenase_sf"/>
</dbReference>
<dbReference type="PANTHER" id="PTHR42877:SF4">
    <property type="entry name" value="FAD_NAD(P)-BINDING DOMAIN-CONTAINING PROTEIN-RELATED"/>
    <property type="match status" value="1"/>
</dbReference>
<dbReference type="PRINTS" id="PR00368">
    <property type="entry name" value="FADPNR"/>
</dbReference>
<dbReference type="Proteomes" id="UP001595851">
    <property type="component" value="Unassembled WGS sequence"/>
</dbReference>
<reference evidence="2" key="1">
    <citation type="journal article" date="2019" name="Int. J. Syst. Evol. Microbiol.">
        <title>The Global Catalogue of Microorganisms (GCM) 10K type strain sequencing project: providing services to taxonomists for standard genome sequencing and annotation.</title>
        <authorList>
            <consortium name="The Broad Institute Genomics Platform"/>
            <consortium name="The Broad Institute Genome Sequencing Center for Infectious Disease"/>
            <person name="Wu L."/>
            <person name="Ma J."/>
        </authorList>
    </citation>
    <scope>NUCLEOTIDE SEQUENCE [LARGE SCALE GENOMIC DNA]</scope>
    <source>
        <strain evidence="2">TBRC 1276</strain>
    </source>
</reference>
<dbReference type="PRINTS" id="PR00411">
    <property type="entry name" value="PNDRDTASEI"/>
</dbReference>
<comment type="caution">
    <text evidence="1">The sequence shown here is derived from an EMBL/GenBank/DDBJ whole genome shotgun (WGS) entry which is preliminary data.</text>
</comment>
<dbReference type="Pfam" id="PF13738">
    <property type="entry name" value="Pyr_redox_3"/>
    <property type="match status" value="1"/>
</dbReference>
<protein>
    <submittedName>
        <fullName evidence="1">Flavin-containing monooxygenase</fullName>
        <ecNumber evidence="1">1.14.13.-</ecNumber>
    </submittedName>
</protein>
<dbReference type="SUPFAM" id="SSF51905">
    <property type="entry name" value="FAD/NAD(P)-binding domain"/>
    <property type="match status" value="2"/>
</dbReference>